<accession>A0ABS3QP23</accession>
<evidence type="ECO:0000313" key="3">
    <source>
        <dbReference type="Proteomes" id="UP000664369"/>
    </source>
</evidence>
<reference evidence="2 3" key="1">
    <citation type="submission" date="2021-03" db="EMBL/GenBank/DDBJ databases">
        <authorList>
            <person name="Kim M.K."/>
        </authorList>
    </citation>
    <scope>NUCLEOTIDE SEQUENCE [LARGE SCALE GENOMIC DNA]</scope>
    <source>
        <strain evidence="2 3">BT442</strain>
    </source>
</reference>
<dbReference type="Proteomes" id="UP000664369">
    <property type="component" value="Unassembled WGS sequence"/>
</dbReference>
<comment type="caution">
    <text evidence="2">The sequence shown here is derived from an EMBL/GenBank/DDBJ whole genome shotgun (WGS) entry which is preliminary data.</text>
</comment>
<sequence>MSTTFFSRLLLLALLAGCGNKPDGTTYGVNPAKHPHGHREETAADSGRSDHYTKGMPKGAEVNAISNGGTQGQHGHSHGVR</sequence>
<evidence type="ECO:0000256" key="1">
    <source>
        <dbReference type="SAM" id="MobiDB-lite"/>
    </source>
</evidence>
<keyword evidence="3" id="KW-1185">Reference proteome</keyword>
<proteinExistence type="predicted"/>
<gene>
    <name evidence="2" type="ORF">J4E00_27465</name>
</gene>
<organism evidence="2 3">
    <name type="scientific">Hymenobacter negativus</name>
    <dbReference type="NCBI Taxonomy" id="2795026"/>
    <lineage>
        <taxon>Bacteria</taxon>
        <taxon>Pseudomonadati</taxon>
        <taxon>Bacteroidota</taxon>
        <taxon>Cytophagia</taxon>
        <taxon>Cytophagales</taxon>
        <taxon>Hymenobacteraceae</taxon>
        <taxon>Hymenobacter</taxon>
    </lineage>
</organism>
<evidence type="ECO:0000313" key="2">
    <source>
        <dbReference type="EMBL" id="MBO2012831.1"/>
    </source>
</evidence>
<dbReference type="RefSeq" id="WP_208178570.1">
    <property type="nucleotide sequence ID" value="NZ_JAGETZ010000021.1"/>
</dbReference>
<protein>
    <recommendedName>
        <fullName evidence="4">Lipoprotein</fullName>
    </recommendedName>
</protein>
<feature type="region of interest" description="Disordered" evidence="1">
    <location>
        <begin position="22"/>
        <end position="81"/>
    </location>
</feature>
<dbReference type="EMBL" id="JAGETZ010000021">
    <property type="protein sequence ID" value="MBO2012831.1"/>
    <property type="molecule type" value="Genomic_DNA"/>
</dbReference>
<name>A0ABS3QP23_9BACT</name>
<feature type="compositionally biased region" description="Basic and acidic residues" evidence="1">
    <location>
        <begin position="38"/>
        <end position="53"/>
    </location>
</feature>
<evidence type="ECO:0008006" key="4">
    <source>
        <dbReference type="Google" id="ProtNLM"/>
    </source>
</evidence>